<dbReference type="InterPro" id="IPR036734">
    <property type="entry name" value="Neur_chan_lig-bd_sf"/>
</dbReference>
<accession>A0A4Z2GEA7</accession>
<dbReference type="Proteomes" id="UP000314294">
    <property type="component" value="Unassembled WGS sequence"/>
</dbReference>
<keyword evidence="2" id="KW-0675">Receptor</keyword>
<organism evidence="2 3">
    <name type="scientific">Liparis tanakae</name>
    <name type="common">Tanaka's snailfish</name>
    <dbReference type="NCBI Taxonomy" id="230148"/>
    <lineage>
        <taxon>Eukaryota</taxon>
        <taxon>Metazoa</taxon>
        <taxon>Chordata</taxon>
        <taxon>Craniata</taxon>
        <taxon>Vertebrata</taxon>
        <taxon>Euteleostomi</taxon>
        <taxon>Actinopterygii</taxon>
        <taxon>Neopterygii</taxon>
        <taxon>Teleostei</taxon>
        <taxon>Neoteleostei</taxon>
        <taxon>Acanthomorphata</taxon>
        <taxon>Eupercaria</taxon>
        <taxon>Perciformes</taxon>
        <taxon>Cottioidei</taxon>
        <taxon>Cottales</taxon>
        <taxon>Liparidae</taxon>
        <taxon>Liparis</taxon>
    </lineage>
</organism>
<dbReference type="InterPro" id="IPR006202">
    <property type="entry name" value="Neur_chan_lig-bd"/>
</dbReference>
<dbReference type="Pfam" id="PF02931">
    <property type="entry name" value="Neur_chan_LBD"/>
    <property type="match status" value="1"/>
</dbReference>
<dbReference type="OrthoDB" id="442503at2759"/>
<feature type="domain" description="Neurotransmitter-gated ion-channel ligand-binding" evidence="1">
    <location>
        <begin position="350"/>
        <end position="429"/>
    </location>
</feature>
<comment type="caution">
    <text evidence="2">The sequence shown here is derived from an EMBL/GenBank/DDBJ whole genome shotgun (WGS) entry which is preliminary data.</text>
</comment>
<dbReference type="EMBL" id="SRLO01000567">
    <property type="protein sequence ID" value="TNN51878.1"/>
    <property type="molecule type" value="Genomic_DNA"/>
</dbReference>
<keyword evidence="3" id="KW-1185">Reference proteome</keyword>
<dbReference type="GO" id="GO:0016020">
    <property type="term" value="C:membrane"/>
    <property type="evidence" value="ECO:0007669"/>
    <property type="project" value="InterPro"/>
</dbReference>
<evidence type="ECO:0000313" key="3">
    <source>
        <dbReference type="Proteomes" id="UP000314294"/>
    </source>
</evidence>
<name>A0A4Z2GEA7_9TELE</name>
<protein>
    <submittedName>
        <fullName evidence="2">Glycine receptor subunit alpha-3</fullName>
    </submittedName>
</protein>
<reference evidence="2 3" key="1">
    <citation type="submission" date="2019-03" db="EMBL/GenBank/DDBJ databases">
        <title>First draft genome of Liparis tanakae, snailfish: a comprehensive survey of snailfish specific genes.</title>
        <authorList>
            <person name="Kim W."/>
            <person name="Song I."/>
            <person name="Jeong J.-H."/>
            <person name="Kim D."/>
            <person name="Kim S."/>
            <person name="Ryu S."/>
            <person name="Song J.Y."/>
            <person name="Lee S.K."/>
        </authorList>
    </citation>
    <scope>NUCLEOTIDE SEQUENCE [LARGE SCALE GENOMIC DNA]</scope>
    <source>
        <tissue evidence="2">Muscle</tissue>
    </source>
</reference>
<dbReference type="Gene3D" id="2.70.170.10">
    <property type="entry name" value="Neurotransmitter-gated ion-channel ligand-binding domain"/>
    <property type="match status" value="1"/>
</dbReference>
<evidence type="ECO:0000259" key="1">
    <source>
        <dbReference type="Pfam" id="PF02931"/>
    </source>
</evidence>
<dbReference type="GO" id="GO:0005230">
    <property type="term" value="F:extracellular ligand-gated monoatomic ion channel activity"/>
    <property type="evidence" value="ECO:0007669"/>
    <property type="project" value="InterPro"/>
</dbReference>
<evidence type="ECO:0000313" key="2">
    <source>
        <dbReference type="EMBL" id="TNN51878.1"/>
    </source>
</evidence>
<proteinExistence type="predicted"/>
<dbReference type="SUPFAM" id="SSF63712">
    <property type="entry name" value="Nicotinic receptor ligand binding domain-like"/>
    <property type="match status" value="1"/>
</dbReference>
<gene>
    <name evidence="2" type="primary">Glra3_2</name>
    <name evidence="2" type="ORF">EYF80_037904</name>
</gene>
<dbReference type="AlphaFoldDB" id="A0A4Z2GEA7"/>
<sequence>MLPSVQSPVKTCTLLGSQTEEFLRDAQARVPLTPTPTISRGSELEAPLFLLMSPDCFHIGAVVTSKSPELVHTDALGHFETISVNVRSESISCTLSPSYTDVASRDAHWPPGCSTLTAARPFGDSVGDVTAEGITGGRTHPTPTPLICSALIEKFHRPIRLAAGNRLITEPRAHGFTLCSGRMRNSDLFERAERSVSRGLDGGSGGLQCSVVEKGSWLMKGVCDGQTGLSEDRPTHTSIGVLSLLLFPVIEGIDGIDYSDEMERSWLLLQPHIRHKDMESSTLMLYNTQHLSLERSGVRRGDPPGLRHSELGQVDWELLVGELLQQPRRCSSGFDEQRSETHGPHISAPSGKEKDYRVNIFLRQKWNDPRLAYSKYPDSSLDLDPSMLDSIWKPDLFFANEKGANFHDVTTDNKLLRIFKNGTVLYSIR</sequence>